<proteinExistence type="predicted"/>
<evidence type="ECO:0000313" key="1">
    <source>
        <dbReference type="EMBL" id="MBX20552.1"/>
    </source>
</evidence>
<reference evidence="1" key="1">
    <citation type="submission" date="2018-02" db="EMBL/GenBank/DDBJ databases">
        <title>Rhizophora mucronata_Transcriptome.</title>
        <authorList>
            <person name="Meera S.P."/>
            <person name="Sreeshan A."/>
            <person name="Augustine A."/>
        </authorList>
    </citation>
    <scope>NUCLEOTIDE SEQUENCE</scope>
    <source>
        <tissue evidence="1">Leaf</tissue>
    </source>
</reference>
<accession>A0A2P2LRF3</accession>
<dbReference type="AlphaFoldDB" id="A0A2P2LRF3"/>
<dbReference type="EMBL" id="GGEC01040068">
    <property type="protein sequence ID" value="MBX20552.1"/>
    <property type="molecule type" value="Transcribed_RNA"/>
</dbReference>
<sequence length="37" mass="4419">MEGPCRLHSYHIITCSRRDSDHGVCLCFLVRRTVYFF</sequence>
<protein>
    <submittedName>
        <fullName evidence="1">Uncharacterized protein</fullName>
    </submittedName>
</protein>
<organism evidence="1">
    <name type="scientific">Rhizophora mucronata</name>
    <name type="common">Asiatic mangrove</name>
    <dbReference type="NCBI Taxonomy" id="61149"/>
    <lineage>
        <taxon>Eukaryota</taxon>
        <taxon>Viridiplantae</taxon>
        <taxon>Streptophyta</taxon>
        <taxon>Embryophyta</taxon>
        <taxon>Tracheophyta</taxon>
        <taxon>Spermatophyta</taxon>
        <taxon>Magnoliopsida</taxon>
        <taxon>eudicotyledons</taxon>
        <taxon>Gunneridae</taxon>
        <taxon>Pentapetalae</taxon>
        <taxon>rosids</taxon>
        <taxon>fabids</taxon>
        <taxon>Malpighiales</taxon>
        <taxon>Rhizophoraceae</taxon>
        <taxon>Rhizophora</taxon>
    </lineage>
</organism>
<name>A0A2P2LRF3_RHIMU</name>